<dbReference type="SUPFAM" id="SSF46785">
    <property type="entry name" value="Winged helix' DNA-binding domain"/>
    <property type="match status" value="1"/>
</dbReference>
<organism evidence="2 3">
    <name type="scientific">Lactobacillus xylocopicola</name>
    <dbReference type="NCBI Taxonomy" id="2976676"/>
    <lineage>
        <taxon>Bacteria</taxon>
        <taxon>Bacillati</taxon>
        <taxon>Bacillota</taxon>
        <taxon>Bacilli</taxon>
        <taxon>Lactobacillales</taxon>
        <taxon>Lactobacillaceae</taxon>
        <taxon>Lactobacillus</taxon>
    </lineage>
</organism>
<dbReference type="Pfam" id="PF13463">
    <property type="entry name" value="HTH_27"/>
    <property type="match status" value="1"/>
</dbReference>
<dbReference type="InterPro" id="IPR036390">
    <property type="entry name" value="WH_DNA-bd_sf"/>
</dbReference>
<evidence type="ECO:0000259" key="1">
    <source>
        <dbReference type="Pfam" id="PF13463"/>
    </source>
</evidence>
<sequence length="87" mass="9735">MNNIEELRYLIKAADKEGEAQFARMLVPLDVTPSQNEILKILSKNNGLSIAQIGDMLICGSDNPSRLVERLLNKGMIEKRKIQLILG</sequence>
<dbReference type="EMBL" id="AP026803">
    <property type="protein sequence ID" value="BDR60605.1"/>
    <property type="molecule type" value="Genomic_DNA"/>
</dbReference>
<dbReference type="Gene3D" id="1.10.10.10">
    <property type="entry name" value="Winged helix-like DNA-binding domain superfamily/Winged helix DNA-binding domain"/>
    <property type="match status" value="1"/>
</dbReference>
<evidence type="ECO:0000313" key="3">
    <source>
        <dbReference type="Proteomes" id="UP001321741"/>
    </source>
</evidence>
<feature type="domain" description="HTH marR-type" evidence="1">
    <location>
        <begin position="31"/>
        <end position="80"/>
    </location>
</feature>
<gene>
    <name evidence="2" type="ORF">KIM322_08660</name>
</gene>
<dbReference type="InterPro" id="IPR036388">
    <property type="entry name" value="WH-like_DNA-bd_sf"/>
</dbReference>
<accession>A0ABN6SK40</accession>
<dbReference type="Proteomes" id="UP001321741">
    <property type="component" value="Chromosome"/>
</dbReference>
<dbReference type="InterPro" id="IPR000835">
    <property type="entry name" value="HTH_MarR-typ"/>
</dbReference>
<keyword evidence="3" id="KW-1185">Reference proteome</keyword>
<dbReference type="RefSeq" id="WP_317636863.1">
    <property type="nucleotide sequence ID" value="NZ_AP026803.1"/>
</dbReference>
<proteinExistence type="predicted"/>
<reference evidence="2 3" key="1">
    <citation type="journal article" date="2023" name="Microbiol. Spectr.">
        <title>Symbiosis of Carpenter Bees with Uncharacterized Lactic Acid Bacteria Showing NAD Auxotrophy.</title>
        <authorList>
            <person name="Kawasaki S."/>
            <person name="Ozawa K."/>
            <person name="Mori T."/>
            <person name="Yamamoto A."/>
            <person name="Ito M."/>
            <person name="Ohkuma M."/>
            <person name="Sakamoto M."/>
            <person name="Matsutani M."/>
        </authorList>
    </citation>
    <scope>NUCLEOTIDE SEQUENCE [LARGE SCALE GENOMIC DNA]</scope>
    <source>
        <strain evidence="2 3">Kim32-2</strain>
    </source>
</reference>
<name>A0ABN6SK40_9LACO</name>
<protein>
    <recommendedName>
        <fullName evidence="1">HTH marR-type domain-containing protein</fullName>
    </recommendedName>
</protein>
<evidence type="ECO:0000313" key="2">
    <source>
        <dbReference type="EMBL" id="BDR60605.1"/>
    </source>
</evidence>